<organism evidence="12 13">
    <name type="scientific">Thalassotalea profundi</name>
    <dbReference type="NCBI Taxonomy" id="2036687"/>
    <lineage>
        <taxon>Bacteria</taxon>
        <taxon>Pseudomonadati</taxon>
        <taxon>Pseudomonadota</taxon>
        <taxon>Gammaproteobacteria</taxon>
        <taxon>Alteromonadales</taxon>
        <taxon>Colwelliaceae</taxon>
        <taxon>Thalassotalea</taxon>
    </lineage>
</organism>
<name>A0ABQ3IQ71_9GAMM</name>
<evidence type="ECO:0000256" key="9">
    <source>
        <dbReference type="SAM" id="Phobius"/>
    </source>
</evidence>
<keyword evidence="7" id="KW-0406">Ion transport</keyword>
<dbReference type="InterPro" id="IPR003148">
    <property type="entry name" value="RCK_N"/>
</dbReference>
<dbReference type="Gene3D" id="1.20.1530.20">
    <property type="match status" value="1"/>
</dbReference>
<evidence type="ECO:0000256" key="4">
    <source>
        <dbReference type="ARBA" id="ARBA00022449"/>
    </source>
</evidence>
<evidence type="ECO:0000256" key="8">
    <source>
        <dbReference type="ARBA" id="ARBA00023136"/>
    </source>
</evidence>
<evidence type="ECO:0000259" key="11">
    <source>
        <dbReference type="Pfam" id="PF02254"/>
    </source>
</evidence>
<evidence type="ECO:0000256" key="7">
    <source>
        <dbReference type="ARBA" id="ARBA00023065"/>
    </source>
</evidence>
<dbReference type="InterPro" id="IPR038770">
    <property type="entry name" value="Na+/solute_symporter_sf"/>
</dbReference>
<protein>
    <recommendedName>
        <fullName evidence="14">Sodium:proton exchanger</fullName>
    </recommendedName>
</protein>
<evidence type="ECO:0000313" key="13">
    <source>
        <dbReference type="Proteomes" id="UP000626370"/>
    </source>
</evidence>
<sequence>MHGQIALGFLIVQDLVVVVAMIVLATIGIGSGHGSSANSSVWQVAISGVSLLVFVIVFVRYIANPLTEKLAKAPELLVIYAIAQAALFAAIGDVVGLGMEVGGLLAGVALASTPYRESIAARLAPLRDFLLLFFFIALGVTLDLSLLGTHLSGAIIFSLFVLIGNPLIVMFIMGLMGYGKRTGFLAGLTVAQISEFSLIFIAMGISLGHVPQEVLGLVTLVGIITIAASTYMITYSHQLYSIFAPLIGIFERSGIPRESASDEHVGDHYPVIIFGLGRLGTAIAMQLKEKGIRVLGIDFNPSAIKHWKSLGLDCEYGDSTDAEFIIDLPLNHASWVVSSIPHIHTGLSSEDNRKTVIQLTRSAGYTGKLAAVSQSRRDTEELNLLGVELILEPFQDTADRAVKMLFEGINSQSSNEKRGI</sequence>
<evidence type="ECO:0000256" key="3">
    <source>
        <dbReference type="ARBA" id="ARBA00022448"/>
    </source>
</evidence>
<gene>
    <name evidence="12" type="ORF">GCM10011501_16330</name>
</gene>
<feature type="transmembrane region" description="Helical" evidence="9">
    <location>
        <begin position="75"/>
        <end position="91"/>
    </location>
</feature>
<dbReference type="EMBL" id="BNAH01000005">
    <property type="protein sequence ID" value="GHE87567.1"/>
    <property type="molecule type" value="Genomic_DNA"/>
</dbReference>
<feature type="transmembrane region" description="Helical" evidence="9">
    <location>
        <begin position="183"/>
        <end position="208"/>
    </location>
</feature>
<dbReference type="Pfam" id="PF02254">
    <property type="entry name" value="TrkA_N"/>
    <property type="match status" value="1"/>
</dbReference>
<feature type="domain" description="Cation/H+ exchanger transmembrane" evidence="10">
    <location>
        <begin position="2"/>
        <end position="227"/>
    </location>
</feature>
<evidence type="ECO:0000313" key="12">
    <source>
        <dbReference type="EMBL" id="GHE87567.1"/>
    </source>
</evidence>
<dbReference type="PANTHER" id="PTHR42751:SF3">
    <property type="entry name" value="SODIUM_GLUTAMATE SYMPORTER"/>
    <property type="match status" value="1"/>
</dbReference>
<dbReference type="PANTHER" id="PTHR42751">
    <property type="entry name" value="SODIUM/HYDROGEN EXCHANGER FAMILY/TRKA DOMAIN PROTEIN"/>
    <property type="match status" value="1"/>
</dbReference>
<dbReference type="Gene3D" id="3.40.50.720">
    <property type="entry name" value="NAD(P)-binding Rossmann-like Domain"/>
    <property type="match status" value="1"/>
</dbReference>
<feature type="transmembrane region" description="Helical" evidence="9">
    <location>
        <begin position="41"/>
        <end position="63"/>
    </location>
</feature>
<keyword evidence="6 9" id="KW-1133">Transmembrane helix</keyword>
<accession>A0ABQ3IQ71</accession>
<keyword evidence="8 9" id="KW-0472">Membrane</keyword>
<dbReference type="InterPro" id="IPR006153">
    <property type="entry name" value="Cation/H_exchanger_TM"/>
</dbReference>
<dbReference type="InterPro" id="IPR036291">
    <property type="entry name" value="NAD(P)-bd_dom_sf"/>
</dbReference>
<dbReference type="Pfam" id="PF00999">
    <property type="entry name" value="Na_H_Exchanger"/>
    <property type="match status" value="1"/>
</dbReference>
<feature type="domain" description="RCK N-terminal" evidence="11">
    <location>
        <begin position="271"/>
        <end position="391"/>
    </location>
</feature>
<feature type="transmembrane region" description="Helical" evidence="9">
    <location>
        <begin position="154"/>
        <end position="176"/>
    </location>
</feature>
<feature type="transmembrane region" description="Helical" evidence="9">
    <location>
        <begin position="7"/>
        <end position="29"/>
    </location>
</feature>
<dbReference type="Proteomes" id="UP000626370">
    <property type="component" value="Unassembled WGS sequence"/>
</dbReference>
<evidence type="ECO:0000259" key="10">
    <source>
        <dbReference type="Pfam" id="PF00999"/>
    </source>
</evidence>
<keyword evidence="13" id="KW-1185">Reference proteome</keyword>
<feature type="transmembrane region" description="Helical" evidence="9">
    <location>
        <begin position="214"/>
        <end position="233"/>
    </location>
</feature>
<evidence type="ECO:0008006" key="14">
    <source>
        <dbReference type="Google" id="ProtNLM"/>
    </source>
</evidence>
<evidence type="ECO:0000256" key="6">
    <source>
        <dbReference type="ARBA" id="ARBA00022989"/>
    </source>
</evidence>
<comment type="similarity">
    <text evidence="2">Belongs to the monovalent cation:proton antiporter 2 (CPA2) transporter (TC 2.A.37) family.</text>
</comment>
<evidence type="ECO:0000256" key="1">
    <source>
        <dbReference type="ARBA" id="ARBA00004141"/>
    </source>
</evidence>
<comment type="subcellular location">
    <subcellularLocation>
        <location evidence="1">Membrane</location>
        <topology evidence="1">Multi-pass membrane protein</topology>
    </subcellularLocation>
</comment>
<proteinExistence type="inferred from homology"/>
<feature type="transmembrane region" description="Helical" evidence="9">
    <location>
        <begin position="129"/>
        <end position="148"/>
    </location>
</feature>
<evidence type="ECO:0000256" key="5">
    <source>
        <dbReference type="ARBA" id="ARBA00022692"/>
    </source>
</evidence>
<keyword evidence="4" id="KW-0050">Antiport</keyword>
<evidence type="ECO:0000256" key="2">
    <source>
        <dbReference type="ARBA" id="ARBA00005551"/>
    </source>
</evidence>
<reference evidence="13" key="1">
    <citation type="journal article" date="2019" name="Int. J. Syst. Evol. Microbiol.">
        <title>The Global Catalogue of Microorganisms (GCM) 10K type strain sequencing project: providing services to taxonomists for standard genome sequencing and annotation.</title>
        <authorList>
            <consortium name="The Broad Institute Genomics Platform"/>
            <consortium name="The Broad Institute Genome Sequencing Center for Infectious Disease"/>
            <person name="Wu L."/>
            <person name="Ma J."/>
        </authorList>
    </citation>
    <scope>NUCLEOTIDE SEQUENCE [LARGE SCALE GENOMIC DNA]</scope>
    <source>
        <strain evidence="13">CGMCC 1.15922</strain>
    </source>
</reference>
<keyword evidence="3" id="KW-0813">Transport</keyword>
<keyword evidence="5 9" id="KW-0812">Transmembrane</keyword>
<dbReference type="SUPFAM" id="SSF51735">
    <property type="entry name" value="NAD(P)-binding Rossmann-fold domains"/>
    <property type="match status" value="1"/>
</dbReference>
<comment type="caution">
    <text evidence="12">The sequence shown here is derived from an EMBL/GenBank/DDBJ whole genome shotgun (WGS) entry which is preliminary data.</text>
</comment>